<dbReference type="EMBL" id="JH668279">
    <property type="protein sequence ID" value="KAG6440350.1"/>
    <property type="molecule type" value="Genomic_DNA"/>
</dbReference>
<feature type="transmembrane region" description="Helical" evidence="13">
    <location>
        <begin position="370"/>
        <end position="399"/>
    </location>
</feature>
<evidence type="ECO:0000256" key="6">
    <source>
        <dbReference type="ARBA" id="ARBA00022989"/>
    </source>
</evidence>
<organism evidence="14 15">
    <name type="scientific">Manduca sexta</name>
    <name type="common">Tobacco hawkmoth</name>
    <name type="synonym">Tobacco hornworm</name>
    <dbReference type="NCBI Taxonomy" id="7130"/>
    <lineage>
        <taxon>Eukaryota</taxon>
        <taxon>Metazoa</taxon>
        <taxon>Ecdysozoa</taxon>
        <taxon>Arthropoda</taxon>
        <taxon>Hexapoda</taxon>
        <taxon>Insecta</taxon>
        <taxon>Pterygota</taxon>
        <taxon>Neoptera</taxon>
        <taxon>Endopterygota</taxon>
        <taxon>Lepidoptera</taxon>
        <taxon>Glossata</taxon>
        <taxon>Ditrysia</taxon>
        <taxon>Bombycoidea</taxon>
        <taxon>Sphingidae</taxon>
        <taxon>Sphinginae</taxon>
        <taxon>Sphingini</taxon>
        <taxon>Manduca</taxon>
    </lineage>
</organism>
<dbReference type="Proteomes" id="UP000791440">
    <property type="component" value="Unassembled WGS sequence"/>
</dbReference>
<keyword evidence="8 12" id="KW-0406">Ion transport</keyword>
<dbReference type="InterPro" id="IPR001873">
    <property type="entry name" value="ENaC"/>
</dbReference>
<dbReference type="PANTHER" id="PTHR11690">
    <property type="entry name" value="AMILORIDE-SENSITIVE SODIUM CHANNEL-RELATED"/>
    <property type="match status" value="1"/>
</dbReference>
<reference evidence="14" key="1">
    <citation type="journal article" date="2016" name="Insect Biochem. Mol. Biol.">
        <title>Multifaceted biological insights from a draft genome sequence of the tobacco hornworm moth, Manduca sexta.</title>
        <authorList>
            <person name="Kanost M.R."/>
            <person name="Arrese E.L."/>
            <person name="Cao X."/>
            <person name="Chen Y.R."/>
            <person name="Chellapilla S."/>
            <person name="Goldsmith M.R."/>
            <person name="Grosse-Wilde E."/>
            <person name="Heckel D.G."/>
            <person name="Herndon N."/>
            <person name="Jiang H."/>
            <person name="Papanicolaou A."/>
            <person name="Qu J."/>
            <person name="Soulages J.L."/>
            <person name="Vogel H."/>
            <person name="Walters J."/>
            <person name="Waterhouse R.M."/>
            <person name="Ahn S.J."/>
            <person name="Almeida F.C."/>
            <person name="An C."/>
            <person name="Aqrawi P."/>
            <person name="Bretschneider A."/>
            <person name="Bryant W.B."/>
            <person name="Bucks S."/>
            <person name="Chao H."/>
            <person name="Chevignon G."/>
            <person name="Christen J.M."/>
            <person name="Clarke D.F."/>
            <person name="Dittmer N.T."/>
            <person name="Ferguson L.C.F."/>
            <person name="Garavelou S."/>
            <person name="Gordon K.H.J."/>
            <person name="Gunaratna R.T."/>
            <person name="Han Y."/>
            <person name="Hauser F."/>
            <person name="He Y."/>
            <person name="Heidel-Fischer H."/>
            <person name="Hirsh A."/>
            <person name="Hu Y."/>
            <person name="Jiang H."/>
            <person name="Kalra D."/>
            <person name="Klinner C."/>
            <person name="Konig C."/>
            <person name="Kovar C."/>
            <person name="Kroll A.R."/>
            <person name="Kuwar S.S."/>
            <person name="Lee S.L."/>
            <person name="Lehman R."/>
            <person name="Li K."/>
            <person name="Li Z."/>
            <person name="Liang H."/>
            <person name="Lovelace S."/>
            <person name="Lu Z."/>
            <person name="Mansfield J.H."/>
            <person name="McCulloch K.J."/>
            <person name="Mathew T."/>
            <person name="Morton B."/>
            <person name="Muzny D.M."/>
            <person name="Neunemann D."/>
            <person name="Ongeri F."/>
            <person name="Pauchet Y."/>
            <person name="Pu L.L."/>
            <person name="Pyrousis I."/>
            <person name="Rao X.J."/>
            <person name="Redding A."/>
            <person name="Roesel C."/>
            <person name="Sanchez-Gracia A."/>
            <person name="Schaack S."/>
            <person name="Shukla A."/>
            <person name="Tetreau G."/>
            <person name="Wang Y."/>
            <person name="Xiong G.H."/>
            <person name="Traut W."/>
            <person name="Walsh T.K."/>
            <person name="Worley K.C."/>
            <person name="Wu D."/>
            <person name="Wu W."/>
            <person name="Wu Y.Q."/>
            <person name="Zhang X."/>
            <person name="Zou Z."/>
            <person name="Zucker H."/>
            <person name="Briscoe A.D."/>
            <person name="Burmester T."/>
            <person name="Clem R.J."/>
            <person name="Feyereisen R."/>
            <person name="Grimmelikhuijzen C.J.P."/>
            <person name="Hamodrakas S.J."/>
            <person name="Hansson B.S."/>
            <person name="Huguet E."/>
            <person name="Jermiin L.S."/>
            <person name="Lan Q."/>
            <person name="Lehman H.K."/>
            <person name="Lorenzen M."/>
            <person name="Merzendorfer H."/>
            <person name="Michalopoulos I."/>
            <person name="Morton D.B."/>
            <person name="Muthukrishnan S."/>
            <person name="Oakeshott J.G."/>
            <person name="Palmer W."/>
            <person name="Park Y."/>
            <person name="Passarelli A.L."/>
            <person name="Rozas J."/>
            <person name="Schwartz L.M."/>
            <person name="Smith W."/>
            <person name="Southgate A."/>
            <person name="Vilcinskas A."/>
            <person name="Vogt R."/>
            <person name="Wang P."/>
            <person name="Werren J."/>
            <person name="Yu X.Q."/>
            <person name="Zhou J.J."/>
            <person name="Brown S.J."/>
            <person name="Scherer S.E."/>
            <person name="Richards S."/>
            <person name="Blissard G.W."/>
        </authorList>
    </citation>
    <scope>NUCLEOTIDE SEQUENCE</scope>
</reference>
<keyword evidence="11 12" id="KW-0407">Ion channel</keyword>
<dbReference type="PANTHER" id="PTHR11690:SF243">
    <property type="entry name" value="PICKPOCKET 12-RELATED"/>
    <property type="match status" value="1"/>
</dbReference>
<evidence type="ECO:0000256" key="5">
    <source>
        <dbReference type="ARBA" id="ARBA00022692"/>
    </source>
</evidence>
<comment type="subcellular location">
    <subcellularLocation>
        <location evidence="1">Membrane</location>
        <topology evidence="1">Multi-pass membrane protein</topology>
    </subcellularLocation>
</comment>
<name>A0A921YJI2_MANSE</name>
<keyword evidence="3 12" id="KW-0813">Transport</keyword>
<gene>
    <name evidence="14" type="ORF">O3G_MSEX001229</name>
</gene>
<evidence type="ECO:0000256" key="10">
    <source>
        <dbReference type="ARBA" id="ARBA00023201"/>
    </source>
</evidence>
<keyword evidence="6 13" id="KW-1133">Transmembrane helix</keyword>
<evidence type="ECO:0000256" key="8">
    <source>
        <dbReference type="ARBA" id="ARBA00023065"/>
    </source>
</evidence>
<keyword evidence="7" id="KW-0915">Sodium</keyword>
<dbReference type="GO" id="GO:0005886">
    <property type="term" value="C:plasma membrane"/>
    <property type="evidence" value="ECO:0007669"/>
    <property type="project" value="TreeGrafter"/>
</dbReference>
<reference evidence="14" key="2">
    <citation type="submission" date="2020-12" db="EMBL/GenBank/DDBJ databases">
        <authorList>
            <person name="Kanost M."/>
        </authorList>
    </citation>
    <scope>NUCLEOTIDE SEQUENCE</scope>
</reference>
<evidence type="ECO:0000256" key="4">
    <source>
        <dbReference type="ARBA" id="ARBA00022461"/>
    </source>
</evidence>
<dbReference type="AlphaFoldDB" id="A0A921YJI2"/>
<keyword evidence="5 12" id="KW-0812">Transmembrane</keyword>
<keyword evidence="9 13" id="KW-0472">Membrane</keyword>
<comment type="similarity">
    <text evidence="2 12">Belongs to the amiloride-sensitive sodium channel (TC 1.A.6) family.</text>
</comment>
<evidence type="ECO:0000256" key="1">
    <source>
        <dbReference type="ARBA" id="ARBA00004141"/>
    </source>
</evidence>
<keyword evidence="4 12" id="KW-0894">Sodium channel</keyword>
<evidence type="ECO:0000256" key="9">
    <source>
        <dbReference type="ARBA" id="ARBA00023136"/>
    </source>
</evidence>
<comment type="caution">
    <text evidence="14">The sequence shown here is derived from an EMBL/GenBank/DDBJ whole genome shotgun (WGS) entry which is preliminary data.</text>
</comment>
<keyword evidence="15" id="KW-1185">Reference proteome</keyword>
<dbReference type="Pfam" id="PF00858">
    <property type="entry name" value="ASC"/>
    <property type="match status" value="1"/>
</dbReference>
<dbReference type="GO" id="GO:0015280">
    <property type="term" value="F:ligand-gated sodium channel activity"/>
    <property type="evidence" value="ECO:0007669"/>
    <property type="project" value="TreeGrafter"/>
</dbReference>
<evidence type="ECO:0000256" key="11">
    <source>
        <dbReference type="ARBA" id="ARBA00023303"/>
    </source>
</evidence>
<sequence>MQACSEKFFASLVCPRLKGAGLALKDRLKQDEIIELQEFILQGSLQCSDVVKTCNWPAKHDNLWGGTRDCCEMFQPVFTNYGLCFAFNSLPLNGMTNETLPWQQWLSPNLAPAGLQWGLDVGYPKVFPPDLVMQPLRVMVAGEVNGLSLELYLNSSEHQFSCEGNSLGFTILISAPTDHLYTSTVMRIPMNRMTTVEVSPITYKTDPTLRSLAPYKRQCFFQSERRLEYYNFYTDTNCQHDLLIREAKEMCDCVLYNWPRKNIWDQICSTDRDFQCINEVNAKVEEQLIYAYYEDSEEQGKAGEGTKSCHPSCNDIIYSSQVFYSDLIREHGDGSPSWGNPRHGEVTIVNVHFYEDLFLGQHRHAQYDDYYFAGAIGGLLSLFLGFSIISVAELVYFVFLRPFYIILKEIRRQH</sequence>
<evidence type="ECO:0000256" key="3">
    <source>
        <dbReference type="ARBA" id="ARBA00022448"/>
    </source>
</evidence>
<keyword evidence="10 12" id="KW-0739">Sodium transport</keyword>
<evidence type="ECO:0000313" key="14">
    <source>
        <dbReference type="EMBL" id="KAG6440350.1"/>
    </source>
</evidence>
<evidence type="ECO:0000256" key="13">
    <source>
        <dbReference type="SAM" id="Phobius"/>
    </source>
</evidence>
<proteinExistence type="inferred from homology"/>
<evidence type="ECO:0000313" key="15">
    <source>
        <dbReference type="Proteomes" id="UP000791440"/>
    </source>
</evidence>
<protein>
    <submittedName>
        <fullName evidence="14">Uncharacterized protein</fullName>
    </submittedName>
</protein>
<evidence type="ECO:0000256" key="12">
    <source>
        <dbReference type="RuleBase" id="RU000679"/>
    </source>
</evidence>
<accession>A0A921YJI2</accession>
<evidence type="ECO:0000256" key="2">
    <source>
        <dbReference type="ARBA" id="ARBA00007193"/>
    </source>
</evidence>
<evidence type="ECO:0000256" key="7">
    <source>
        <dbReference type="ARBA" id="ARBA00023053"/>
    </source>
</evidence>